<dbReference type="EMBL" id="JABMKV010000001">
    <property type="protein sequence ID" value="NQX30362.1"/>
    <property type="molecule type" value="Genomic_DNA"/>
</dbReference>
<dbReference type="Proteomes" id="UP000762110">
    <property type="component" value="Unassembled WGS sequence"/>
</dbReference>
<dbReference type="RefSeq" id="WP_173268557.1">
    <property type="nucleotide sequence ID" value="NZ_JABMKV010000001.1"/>
</dbReference>
<protein>
    <submittedName>
        <fullName evidence="1">HPF/RaiA family ribosome-associated protein</fullName>
    </submittedName>
</protein>
<keyword evidence="2" id="KW-1185">Reference proteome</keyword>
<dbReference type="Gene3D" id="3.30.160.100">
    <property type="entry name" value="Ribosome hibernation promotion factor-like"/>
    <property type="match status" value="1"/>
</dbReference>
<evidence type="ECO:0000313" key="1">
    <source>
        <dbReference type="EMBL" id="NQX30362.1"/>
    </source>
</evidence>
<comment type="caution">
    <text evidence="1">The sequence shown here is derived from an EMBL/GenBank/DDBJ whole genome shotgun (WGS) entry which is preliminary data.</text>
</comment>
<evidence type="ECO:0000313" key="2">
    <source>
        <dbReference type="Proteomes" id="UP000762110"/>
    </source>
</evidence>
<gene>
    <name evidence="1" type="ORF">HQN85_01385</name>
</gene>
<proteinExistence type="predicted"/>
<dbReference type="InterPro" id="IPR036567">
    <property type="entry name" value="RHF-like"/>
</dbReference>
<name>A0ABX2D8H3_9SPHI</name>
<accession>A0ABX2D8H3</accession>
<dbReference type="SUPFAM" id="SSF69754">
    <property type="entry name" value="Ribosome binding protein Y (YfiA homologue)"/>
    <property type="match status" value="1"/>
</dbReference>
<dbReference type="Pfam" id="PF02482">
    <property type="entry name" value="Ribosomal_S30AE"/>
    <property type="match status" value="1"/>
</dbReference>
<organism evidence="1 2">
    <name type="scientific">Pedobacter boryungensis</name>
    <dbReference type="NCBI Taxonomy" id="869962"/>
    <lineage>
        <taxon>Bacteria</taxon>
        <taxon>Pseudomonadati</taxon>
        <taxon>Bacteroidota</taxon>
        <taxon>Sphingobacteriia</taxon>
        <taxon>Sphingobacteriales</taxon>
        <taxon>Sphingobacteriaceae</taxon>
        <taxon>Pedobacter</taxon>
    </lineage>
</organism>
<reference evidence="1 2" key="1">
    <citation type="submission" date="2020-05" db="EMBL/GenBank/DDBJ databases">
        <title>Description of Pedobacter foliorum sp. nov.</title>
        <authorList>
            <person name="Qi S."/>
            <person name="Carlier A."/>
            <person name="Cnockaert M."/>
            <person name="Vandamme P."/>
        </authorList>
    </citation>
    <scope>NUCLEOTIDE SEQUENCE [LARGE SCALE GENOMIC DNA]</scope>
    <source>
        <strain evidence="1 2">LMG 31300</strain>
    </source>
</reference>
<sequence length="105" mass="11770">MIIQLNADKNLTIHSEYESQITEKLNKDLERYSEHISRIEVHLSDENGSKGGVNDKKCFLEARFEGKQPIVASDLGDTYDLALKGATEKLKHALTTVISKLQAKV</sequence>
<dbReference type="InterPro" id="IPR003489">
    <property type="entry name" value="RHF/RaiA"/>
</dbReference>